<comment type="similarity">
    <text evidence="1">Belongs to the polypeptide deformylase family.</text>
</comment>
<dbReference type="AlphaFoldDB" id="F7KY24"/>
<dbReference type="InterPro" id="IPR036821">
    <property type="entry name" value="Peptide_deformylase_sf"/>
</dbReference>
<reference evidence="2" key="1">
    <citation type="submission" date="2011-05" db="EMBL/GenBank/DDBJ databases">
        <title>The Genome Sequence of Fusobacterium sp. 11_3_2.</title>
        <authorList>
            <consortium name="The Broad Institute Genome Sequencing Platform"/>
            <person name="Earl A."/>
            <person name="Ward D."/>
            <person name="Feldgarden M."/>
            <person name="Gevers D."/>
            <person name="Sibley C.D."/>
            <person name="White A.P."/>
            <person name="Crowley S."/>
            <person name="Surette M."/>
            <person name="Strauss J.C."/>
            <person name="Ambrose C.E."/>
            <person name="Allen-Vercoe E."/>
            <person name="Young S.K."/>
            <person name="Zeng Q."/>
            <person name="Gargeya S."/>
            <person name="Fitzgerald M."/>
            <person name="Haas B."/>
            <person name="Abouelleil A."/>
            <person name="Alvarado L."/>
            <person name="Arachchi H.M."/>
            <person name="Berlin A."/>
            <person name="Brown A."/>
            <person name="Chapman S.B."/>
            <person name="Chen Z."/>
            <person name="Dunbar C."/>
            <person name="Freedman E."/>
            <person name="Gearin G."/>
            <person name="Gellesch M."/>
            <person name="Goldberg J."/>
            <person name="Griggs A."/>
            <person name="Gujja S."/>
            <person name="Heiman D."/>
            <person name="Howarth C."/>
            <person name="Larson L."/>
            <person name="Lui A."/>
            <person name="MacDonald P.J.P."/>
            <person name="Mehta T."/>
            <person name="Montmayeur A."/>
            <person name="Murphy C."/>
            <person name="Neiman D."/>
            <person name="Pearson M."/>
            <person name="Priest M."/>
            <person name="Roberts A."/>
            <person name="Saif S."/>
            <person name="Shea T."/>
            <person name="Shenoy N."/>
            <person name="Sisk P."/>
            <person name="Stolte C."/>
            <person name="Sykes S."/>
            <person name="Wortman J."/>
            <person name="Nusbaum C."/>
            <person name="Birren B."/>
        </authorList>
    </citation>
    <scope>NUCLEOTIDE SEQUENCE [LARGE SCALE GENOMIC DNA]</scope>
    <source>
        <strain evidence="2">11_3_2</strain>
    </source>
</reference>
<name>F7KY24_9FUSO</name>
<dbReference type="Pfam" id="PF01327">
    <property type="entry name" value="Pep_deformylase"/>
    <property type="match status" value="1"/>
</dbReference>
<dbReference type="InterPro" id="IPR023635">
    <property type="entry name" value="Peptide_deformylase"/>
</dbReference>
<gene>
    <name evidence="2" type="ORF">HMPREF0401_00495</name>
</gene>
<proteinExistence type="inferred from homology"/>
<sequence>MQKIFLAVVVQHENDHLDGILFVEKISPMAKRLIAKKLANIKKETKRIKEENE</sequence>
<keyword evidence="3" id="KW-1185">Reference proteome</keyword>
<evidence type="ECO:0000313" key="3">
    <source>
        <dbReference type="Proteomes" id="UP000004160"/>
    </source>
</evidence>
<dbReference type="EMBL" id="ACUO01000008">
    <property type="protein sequence ID" value="EGN63134.1"/>
    <property type="molecule type" value="Genomic_DNA"/>
</dbReference>
<dbReference type="Proteomes" id="UP000004160">
    <property type="component" value="Unassembled WGS sequence"/>
</dbReference>
<dbReference type="SUPFAM" id="SSF56420">
    <property type="entry name" value="Peptide deformylase"/>
    <property type="match status" value="1"/>
</dbReference>
<accession>F7KY24</accession>
<evidence type="ECO:0000256" key="1">
    <source>
        <dbReference type="ARBA" id="ARBA00010759"/>
    </source>
</evidence>
<protein>
    <submittedName>
        <fullName evidence="2">Peptide deformylase (PDF) (Polypeptide deformylase)</fullName>
    </submittedName>
</protein>
<comment type="caution">
    <text evidence="2">The sequence shown here is derived from an EMBL/GenBank/DDBJ whole genome shotgun (WGS) entry which is preliminary data.</text>
</comment>
<dbReference type="Gene3D" id="3.90.45.10">
    <property type="entry name" value="Peptide deformylase"/>
    <property type="match status" value="1"/>
</dbReference>
<evidence type="ECO:0000313" key="2">
    <source>
        <dbReference type="EMBL" id="EGN63134.1"/>
    </source>
</evidence>
<dbReference type="PATRIC" id="fig|457403.8.peg.497"/>
<organism evidence="2 3">
    <name type="scientific">Fusobacterium animalis 11_3_2</name>
    <dbReference type="NCBI Taxonomy" id="457403"/>
    <lineage>
        <taxon>Bacteria</taxon>
        <taxon>Fusobacteriati</taxon>
        <taxon>Fusobacteriota</taxon>
        <taxon>Fusobacteriia</taxon>
        <taxon>Fusobacteriales</taxon>
        <taxon>Fusobacteriaceae</taxon>
        <taxon>Fusobacterium</taxon>
    </lineage>
</organism>
<dbReference type="GO" id="GO:0042586">
    <property type="term" value="F:peptide deformylase activity"/>
    <property type="evidence" value="ECO:0007669"/>
    <property type="project" value="InterPro"/>
</dbReference>
<dbReference type="HOGENOM" id="CLU_3061862_0_0_0"/>